<keyword evidence="1" id="KW-0808">Transferase</keyword>
<dbReference type="EMBL" id="RXOF01000005">
    <property type="protein sequence ID" value="RTQ49996.1"/>
    <property type="molecule type" value="Genomic_DNA"/>
</dbReference>
<keyword evidence="1" id="KW-0489">Methyltransferase</keyword>
<name>A0A431U3B8_9BACT</name>
<organism evidence="1 2">
    <name type="scientific">Hymenobacter gummosus</name>
    <dbReference type="NCBI Taxonomy" id="1776032"/>
    <lineage>
        <taxon>Bacteria</taxon>
        <taxon>Pseudomonadati</taxon>
        <taxon>Bacteroidota</taxon>
        <taxon>Cytophagia</taxon>
        <taxon>Cytophagales</taxon>
        <taxon>Hymenobacteraceae</taxon>
        <taxon>Hymenobacter</taxon>
    </lineage>
</organism>
<dbReference type="GO" id="GO:0008168">
    <property type="term" value="F:methyltransferase activity"/>
    <property type="evidence" value="ECO:0007669"/>
    <property type="project" value="UniProtKB-KW"/>
</dbReference>
<evidence type="ECO:0000313" key="2">
    <source>
        <dbReference type="Proteomes" id="UP000282184"/>
    </source>
</evidence>
<dbReference type="OrthoDB" id="5464618at2"/>
<dbReference type="SUPFAM" id="SSF53335">
    <property type="entry name" value="S-adenosyl-L-methionine-dependent methyltransferases"/>
    <property type="match status" value="1"/>
</dbReference>
<dbReference type="GO" id="GO:0032259">
    <property type="term" value="P:methylation"/>
    <property type="evidence" value="ECO:0007669"/>
    <property type="project" value="UniProtKB-KW"/>
</dbReference>
<reference evidence="1 2" key="1">
    <citation type="submission" date="2018-12" db="EMBL/GenBank/DDBJ databases">
        <title>Hymenobacter gummosus sp. nov., isolated from a spring.</title>
        <authorList>
            <person name="Nie L."/>
        </authorList>
    </citation>
    <scope>NUCLEOTIDE SEQUENCE [LARGE SCALE GENOMIC DNA]</scope>
    <source>
        <strain evidence="1 2">KCTC 52166</strain>
    </source>
</reference>
<dbReference type="PANTHER" id="PTHR43167">
    <property type="entry name" value="PUTATIVE (AFU_ORTHOLOGUE AFUA_6G01830)-RELATED"/>
    <property type="match status" value="1"/>
</dbReference>
<protein>
    <submittedName>
        <fullName evidence="1">Class I SAM-dependent methyltransferase</fullName>
    </submittedName>
</protein>
<dbReference type="Gene3D" id="3.40.50.150">
    <property type="entry name" value="Vaccinia Virus protein VP39"/>
    <property type="match status" value="1"/>
</dbReference>
<dbReference type="PANTHER" id="PTHR43167:SF1">
    <property type="entry name" value="PUTATIVE (AFU_ORTHOLOGUE AFUA_6G01830)-RELATED"/>
    <property type="match status" value="1"/>
</dbReference>
<sequence length="282" mass="31848">MPGRRTFALPPNPAGLIAQAFRYIRYWLRSGNAHGLHSPFVFSLYLDVICHTGAFYPFHNIELRRAALRRDTRRLRITDYGAGSQTGAGRERAVRDVARHAAKPPRLAQLLFRLVNQRRPRTVLELGTSLGLTTAYLASAATQARVLTFEGCPETAAVARETFEKLELRNVELIEGNFDETLPAALAQLTEPLDFAFFDGNHRYEPTLRYLEQCLPHATADSVFVFDDIHWSAEMEQAWEAIKAHPAVTLTVDLFFIGLVFFRQNAPKQHFTLRIEGRGLGV</sequence>
<dbReference type="AlphaFoldDB" id="A0A431U3B8"/>
<dbReference type="Proteomes" id="UP000282184">
    <property type="component" value="Unassembled WGS sequence"/>
</dbReference>
<gene>
    <name evidence="1" type="ORF">EJV47_10150</name>
</gene>
<dbReference type="InterPro" id="IPR029063">
    <property type="entry name" value="SAM-dependent_MTases_sf"/>
</dbReference>
<dbReference type="CDD" id="cd02440">
    <property type="entry name" value="AdoMet_MTases"/>
    <property type="match status" value="1"/>
</dbReference>
<keyword evidence="2" id="KW-1185">Reference proteome</keyword>
<dbReference type="Pfam" id="PF13578">
    <property type="entry name" value="Methyltransf_24"/>
    <property type="match status" value="1"/>
</dbReference>
<evidence type="ECO:0000313" key="1">
    <source>
        <dbReference type="EMBL" id="RTQ49996.1"/>
    </source>
</evidence>
<accession>A0A431U3B8</accession>
<comment type="caution">
    <text evidence="1">The sequence shown here is derived from an EMBL/GenBank/DDBJ whole genome shotgun (WGS) entry which is preliminary data.</text>
</comment>
<proteinExistence type="predicted"/>